<dbReference type="InterPro" id="IPR057678">
    <property type="entry name" value="DUF7918"/>
</dbReference>
<sequence>MVKFKGIHVTVQVAGVDLKEYEDEDEGSYNPGKVSRYVEAVSGAAFAVRIRVPKNYRMNSNALSFYISADGMKGHHPLMDRANPNFAGQQGWVSLTTGVKSFVHGRWEEREWHFSDIHLSRLGEEPTLGNSQHATPAEITTLGSITVNVHRLNVLGQKLAVETAVKTNPDKALELTEKKLKGATLTHSTTMGQAKILGPQWQSDIQYLDGSNFPRATFQFKYRSRSMESLNLEDSIMANRLKARYRQEQRLTVKPERRAIKREREQDDDADDEDDDVTVVDTRAKRAKAHPSADTEVVDLTG</sequence>
<evidence type="ECO:0000313" key="3">
    <source>
        <dbReference type="EMBL" id="MDI1487201.1"/>
    </source>
</evidence>
<evidence type="ECO:0000313" key="4">
    <source>
        <dbReference type="Proteomes" id="UP001161017"/>
    </source>
</evidence>
<keyword evidence="4" id="KW-1185">Reference proteome</keyword>
<protein>
    <recommendedName>
        <fullName evidence="2">DUF7918 domain-containing protein</fullName>
    </recommendedName>
</protein>
<feature type="compositionally biased region" description="Acidic residues" evidence="1">
    <location>
        <begin position="266"/>
        <end position="278"/>
    </location>
</feature>
<proteinExistence type="predicted"/>
<dbReference type="PANTHER" id="PTHR36223">
    <property type="entry name" value="BETA-LACTAMASE-TYPE TRANSPEPTIDASE FOLD DOMAIN CONTAINING PROTEIN"/>
    <property type="match status" value="1"/>
</dbReference>
<dbReference type="EMBL" id="JAPUFD010000005">
    <property type="protein sequence ID" value="MDI1487201.1"/>
    <property type="molecule type" value="Genomic_DNA"/>
</dbReference>
<dbReference type="PANTHER" id="PTHR36223:SF1">
    <property type="entry name" value="TRANSCRIPTION ELONGATION FACTOR EAF N-TERMINAL DOMAIN-CONTAINING PROTEIN"/>
    <property type="match status" value="1"/>
</dbReference>
<dbReference type="AlphaFoldDB" id="A0AA43TQ45"/>
<accession>A0AA43TQ45</accession>
<evidence type="ECO:0000259" key="2">
    <source>
        <dbReference type="Pfam" id="PF25534"/>
    </source>
</evidence>
<evidence type="ECO:0000256" key="1">
    <source>
        <dbReference type="SAM" id="MobiDB-lite"/>
    </source>
</evidence>
<organism evidence="3 4">
    <name type="scientific">Ramalina farinacea</name>
    <dbReference type="NCBI Taxonomy" id="258253"/>
    <lineage>
        <taxon>Eukaryota</taxon>
        <taxon>Fungi</taxon>
        <taxon>Dikarya</taxon>
        <taxon>Ascomycota</taxon>
        <taxon>Pezizomycotina</taxon>
        <taxon>Lecanoromycetes</taxon>
        <taxon>OSLEUM clade</taxon>
        <taxon>Lecanoromycetidae</taxon>
        <taxon>Lecanorales</taxon>
        <taxon>Lecanorineae</taxon>
        <taxon>Ramalinaceae</taxon>
        <taxon>Ramalina</taxon>
    </lineage>
</organism>
<comment type="caution">
    <text evidence="3">The sequence shown here is derived from an EMBL/GenBank/DDBJ whole genome shotgun (WGS) entry which is preliminary data.</text>
</comment>
<feature type="compositionally biased region" description="Basic and acidic residues" evidence="1">
    <location>
        <begin position="256"/>
        <end position="265"/>
    </location>
</feature>
<feature type="domain" description="DUF7918" evidence="2">
    <location>
        <begin position="6"/>
        <end position="226"/>
    </location>
</feature>
<dbReference type="Proteomes" id="UP001161017">
    <property type="component" value="Unassembled WGS sequence"/>
</dbReference>
<name>A0AA43TQ45_9LECA</name>
<reference evidence="3" key="1">
    <citation type="journal article" date="2023" name="Genome Biol. Evol.">
        <title>First Whole Genome Sequence and Flow Cytometry Genome Size Data for the Lichen-Forming Fungus Ramalina farinacea (Ascomycota).</title>
        <authorList>
            <person name="Llewellyn T."/>
            <person name="Mian S."/>
            <person name="Hill R."/>
            <person name="Leitch I.J."/>
            <person name="Gaya E."/>
        </authorList>
    </citation>
    <scope>NUCLEOTIDE SEQUENCE</scope>
    <source>
        <strain evidence="3">LIQ254RAFAR</strain>
    </source>
</reference>
<dbReference type="Pfam" id="PF25534">
    <property type="entry name" value="DUF7918"/>
    <property type="match status" value="1"/>
</dbReference>
<feature type="region of interest" description="Disordered" evidence="1">
    <location>
        <begin position="256"/>
        <end position="302"/>
    </location>
</feature>
<gene>
    <name evidence="3" type="ORF">OHK93_006470</name>
</gene>